<dbReference type="EMBL" id="JBFXLU010000255">
    <property type="protein sequence ID" value="KAL2832765.1"/>
    <property type="molecule type" value="Genomic_DNA"/>
</dbReference>
<gene>
    <name evidence="5" type="ORF">BJY01DRAFT_260045</name>
</gene>
<dbReference type="PANTHER" id="PTHR24320">
    <property type="entry name" value="RETINOL DEHYDROGENASE"/>
    <property type="match status" value="1"/>
</dbReference>
<keyword evidence="2" id="KW-0521">NADP</keyword>
<keyword evidence="3" id="KW-0560">Oxidoreductase</keyword>
<dbReference type="Gene3D" id="3.40.50.720">
    <property type="entry name" value="NAD(P)-binding Rossmann-like Domain"/>
    <property type="match status" value="1"/>
</dbReference>
<sequence length="353" mass="37263">MSESNPATPYAHLHATPSGPDDARPTALQIIADENLTNALPGTTIVLTGATSGIGLETARGLATTGATLILPVRDIDAARQSVLGSLVREHGGESGRICLVQMDIASLSSIKCAASEVLSASGGKVDVLIANAGVMGLPEKTLSEDGYEMHFAVNYLGHFYLFLLLKDALLSAAAASPGGKKKSSRVVVVSSSAQRAGILHLPDGYDYNFTRSEYRYDAAYANSKLAAVYLANGIERVYGARGLHATSLHPGAIDTGISRHVGRDFVKAIMSNEAVARVVKSPAQGAATTVWAAVGREWADRGGKYLENCGEAKEGVDDGGVFATGWVPRTYDRVAEERLWREMCALLGVEEE</sequence>
<comment type="similarity">
    <text evidence="1">Belongs to the short-chain dehydrogenases/reductases (SDR) family.</text>
</comment>
<name>A0ABR4IYB6_9EURO</name>
<evidence type="ECO:0000256" key="3">
    <source>
        <dbReference type="ARBA" id="ARBA00023002"/>
    </source>
</evidence>
<feature type="region of interest" description="Disordered" evidence="4">
    <location>
        <begin position="1"/>
        <end position="24"/>
    </location>
</feature>
<proteinExistence type="inferred from homology"/>
<dbReference type="InterPro" id="IPR002347">
    <property type="entry name" value="SDR_fam"/>
</dbReference>
<comment type="caution">
    <text evidence="5">The sequence shown here is derived from an EMBL/GenBank/DDBJ whole genome shotgun (WGS) entry which is preliminary data.</text>
</comment>
<reference evidence="5 6" key="1">
    <citation type="submission" date="2024-07" db="EMBL/GenBank/DDBJ databases">
        <title>Section-level genome sequencing and comparative genomics of Aspergillus sections Usti and Cavernicolus.</title>
        <authorList>
            <consortium name="Lawrence Berkeley National Laboratory"/>
            <person name="Nybo J.L."/>
            <person name="Vesth T.C."/>
            <person name="Theobald S."/>
            <person name="Frisvad J.C."/>
            <person name="Larsen T.O."/>
            <person name="Kjaerboelling I."/>
            <person name="Rothschild-Mancinelli K."/>
            <person name="Lyhne E.K."/>
            <person name="Kogle M.E."/>
            <person name="Barry K."/>
            <person name="Clum A."/>
            <person name="Na H."/>
            <person name="Ledsgaard L."/>
            <person name="Lin J."/>
            <person name="Lipzen A."/>
            <person name="Kuo A."/>
            <person name="Riley R."/>
            <person name="Mondo S."/>
            <person name="Labutti K."/>
            <person name="Haridas S."/>
            <person name="Pangalinan J."/>
            <person name="Salamov A.A."/>
            <person name="Simmons B.A."/>
            <person name="Magnuson J.K."/>
            <person name="Chen J."/>
            <person name="Drula E."/>
            <person name="Henrissat B."/>
            <person name="Wiebenga A."/>
            <person name="Lubbers R.J."/>
            <person name="Gomes A.C."/>
            <person name="Makela M.R."/>
            <person name="Stajich J."/>
            <person name="Grigoriev I.V."/>
            <person name="Mortensen U.H."/>
            <person name="De Vries R.P."/>
            <person name="Baker S.E."/>
            <person name="Andersen M.R."/>
        </authorList>
    </citation>
    <scope>NUCLEOTIDE SEQUENCE [LARGE SCALE GENOMIC DNA]</scope>
    <source>
        <strain evidence="5 6">CBS 123904</strain>
    </source>
</reference>
<evidence type="ECO:0000256" key="4">
    <source>
        <dbReference type="SAM" id="MobiDB-lite"/>
    </source>
</evidence>
<keyword evidence="6" id="KW-1185">Reference proteome</keyword>
<dbReference type="InterPro" id="IPR036291">
    <property type="entry name" value="NAD(P)-bd_dom_sf"/>
</dbReference>
<dbReference type="Proteomes" id="UP001610446">
    <property type="component" value="Unassembled WGS sequence"/>
</dbReference>
<organism evidence="5 6">
    <name type="scientific">Aspergillus pseudoustus</name>
    <dbReference type="NCBI Taxonomy" id="1810923"/>
    <lineage>
        <taxon>Eukaryota</taxon>
        <taxon>Fungi</taxon>
        <taxon>Dikarya</taxon>
        <taxon>Ascomycota</taxon>
        <taxon>Pezizomycotina</taxon>
        <taxon>Eurotiomycetes</taxon>
        <taxon>Eurotiomycetidae</taxon>
        <taxon>Eurotiales</taxon>
        <taxon>Aspergillaceae</taxon>
        <taxon>Aspergillus</taxon>
        <taxon>Aspergillus subgen. Nidulantes</taxon>
    </lineage>
</organism>
<evidence type="ECO:0000256" key="2">
    <source>
        <dbReference type="ARBA" id="ARBA00022857"/>
    </source>
</evidence>
<evidence type="ECO:0000256" key="1">
    <source>
        <dbReference type="ARBA" id="ARBA00006484"/>
    </source>
</evidence>
<evidence type="ECO:0000313" key="6">
    <source>
        <dbReference type="Proteomes" id="UP001610446"/>
    </source>
</evidence>
<protein>
    <submittedName>
        <fullName evidence="5">NAD(P)-binding protein</fullName>
    </submittedName>
</protein>
<dbReference type="SUPFAM" id="SSF51735">
    <property type="entry name" value="NAD(P)-binding Rossmann-fold domains"/>
    <property type="match status" value="1"/>
</dbReference>
<dbReference type="PRINTS" id="PR00081">
    <property type="entry name" value="GDHRDH"/>
</dbReference>
<dbReference type="Pfam" id="PF00106">
    <property type="entry name" value="adh_short"/>
    <property type="match status" value="1"/>
</dbReference>
<dbReference type="PANTHER" id="PTHR24320:SF272">
    <property type="entry name" value="NAD(P)-BINDING ROSSMANN-FOLD SUPERFAMILY PROTEIN"/>
    <property type="match status" value="1"/>
</dbReference>
<evidence type="ECO:0000313" key="5">
    <source>
        <dbReference type="EMBL" id="KAL2832765.1"/>
    </source>
</evidence>
<accession>A0ABR4IYB6</accession>